<keyword evidence="5" id="KW-0998">Cell outer membrane</keyword>
<evidence type="ECO:0000313" key="6">
    <source>
        <dbReference type="EMBL" id="SDN30874.1"/>
    </source>
</evidence>
<gene>
    <name evidence="6" type="ORF">SAMN05421820_10750</name>
</gene>
<dbReference type="OrthoDB" id="976750at2"/>
<dbReference type="PANTHER" id="PTHR30026:SF20">
    <property type="entry name" value="OUTER MEMBRANE PROTEIN TOLC"/>
    <property type="match status" value="1"/>
</dbReference>
<keyword evidence="7" id="KW-1185">Reference proteome</keyword>
<keyword evidence="3" id="KW-0812">Transmembrane</keyword>
<organism evidence="6 7">
    <name type="scientific">Pedobacter steynii</name>
    <dbReference type="NCBI Taxonomy" id="430522"/>
    <lineage>
        <taxon>Bacteria</taxon>
        <taxon>Pseudomonadati</taxon>
        <taxon>Bacteroidota</taxon>
        <taxon>Sphingobacteriia</taxon>
        <taxon>Sphingobacteriales</taxon>
        <taxon>Sphingobacteriaceae</taxon>
        <taxon>Pedobacter</taxon>
    </lineage>
</organism>
<evidence type="ECO:0000313" key="7">
    <source>
        <dbReference type="Proteomes" id="UP000183200"/>
    </source>
</evidence>
<dbReference type="GO" id="GO:1990281">
    <property type="term" value="C:efflux pump complex"/>
    <property type="evidence" value="ECO:0007669"/>
    <property type="project" value="TreeGrafter"/>
</dbReference>
<dbReference type="GO" id="GO:0009279">
    <property type="term" value="C:cell outer membrane"/>
    <property type="evidence" value="ECO:0007669"/>
    <property type="project" value="UniProtKB-SubCell"/>
</dbReference>
<comment type="subcellular location">
    <subcellularLocation>
        <location evidence="1">Cell outer membrane</location>
    </subcellularLocation>
</comment>
<dbReference type="GO" id="GO:0015288">
    <property type="term" value="F:porin activity"/>
    <property type="evidence" value="ECO:0007669"/>
    <property type="project" value="TreeGrafter"/>
</dbReference>
<dbReference type="EMBL" id="FNGY01000007">
    <property type="protein sequence ID" value="SDN30874.1"/>
    <property type="molecule type" value="Genomic_DNA"/>
</dbReference>
<keyword evidence="2" id="KW-1134">Transmembrane beta strand</keyword>
<protein>
    <submittedName>
        <fullName evidence="6">Outer membrane protein TolC</fullName>
    </submittedName>
</protein>
<evidence type="ECO:0000256" key="2">
    <source>
        <dbReference type="ARBA" id="ARBA00022452"/>
    </source>
</evidence>
<dbReference type="RefSeq" id="WP_074610116.1">
    <property type="nucleotide sequence ID" value="NZ_FNGY01000007.1"/>
</dbReference>
<accession>A0A1H0AC46</accession>
<dbReference type="GO" id="GO:0015562">
    <property type="term" value="F:efflux transmembrane transporter activity"/>
    <property type="evidence" value="ECO:0007669"/>
    <property type="project" value="InterPro"/>
</dbReference>
<evidence type="ECO:0000256" key="5">
    <source>
        <dbReference type="ARBA" id="ARBA00023237"/>
    </source>
</evidence>
<dbReference type="SUPFAM" id="SSF56954">
    <property type="entry name" value="Outer membrane efflux proteins (OEP)"/>
    <property type="match status" value="1"/>
</dbReference>
<keyword evidence="4" id="KW-0472">Membrane</keyword>
<evidence type="ECO:0000256" key="3">
    <source>
        <dbReference type="ARBA" id="ARBA00022692"/>
    </source>
</evidence>
<dbReference type="InterPro" id="IPR051906">
    <property type="entry name" value="TolC-like"/>
</dbReference>
<sequence length="420" mass="47897">MRHIFSSLCLFILCNCVYGQEPASLSVEESYSLARQHYPLLKQLELIAKTEAWSVGNAAKGYLPQLNIGGQATYQSEVTTIPIHIPGMNIPQMSKDQYKLYGEATQLLFDGGMIRQQQESLKSGSGIEAQKVEVELYKLKERINQLFFGILVLKEQIQQNELLKRDIQLGINKTAAAIQNGVALKSSLDILQAELLKVKQRSTELKFTLKGYADVLGLFVNRRLDERTNYLKPKPVVEALTVLRPELQLYDLQRRNMDVQEKIIRAKNLPRFNLFFQGGFGRPALNMLNNELEPYAIGGIRLSWSLAGLYTRKGEKAILELNRKSIDLQKETFLLNTNFTLKQQDAELSKLRELLSADDEIIELRTRTKKTFYAQLTNGIINSNDYLREVNAEDQARQNKILHEVQLLLAQYNQQTTTGN</sequence>
<dbReference type="AlphaFoldDB" id="A0A1H0AC46"/>
<dbReference type="Proteomes" id="UP000183200">
    <property type="component" value="Unassembled WGS sequence"/>
</dbReference>
<evidence type="ECO:0000256" key="1">
    <source>
        <dbReference type="ARBA" id="ARBA00004442"/>
    </source>
</evidence>
<reference evidence="7" key="1">
    <citation type="submission" date="2016-10" db="EMBL/GenBank/DDBJ databases">
        <authorList>
            <person name="Varghese N."/>
            <person name="Submissions S."/>
        </authorList>
    </citation>
    <scope>NUCLEOTIDE SEQUENCE [LARGE SCALE GENOMIC DNA]</scope>
    <source>
        <strain evidence="7">DSM 19110</strain>
    </source>
</reference>
<dbReference type="Gene3D" id="1.20.1600.10">
    <property type="entry name" value="Outer membrane efflux proteins (OEP)"/>
    <property type="match status" value="1"/>
</dbReference>
<proteinExistence type="predicted"/>
<name>A0A1H0AC46_9SPHI</name>
<dbReference type="PANTHER" id="PTHR30026">
    <property type="entry name" value="OUTER MEMBRANE PROTEIN TOLC"/>
    <property type="match status" value="1"/>
</dbReference>
<evidence type="ECO:0000256" key="4">
    <source>
        <dbReference type="ARBA" id="ARBA00023136"/>
    </source>
</evidence>